<feature type="region of interest" description="Disordered" evidence="1">
    <location>
        <begin position="1"/>
        <end position="21"/>
    </location>
</feature>
<accession>A0A2R4MJB7</accession>
<organism evidence="2 3">
    <name type="scientific">Maritalea myrionectae</name>
    <dbReference type="NCBI Taxonomy" id="454601"/>
    <lineage>
        <taxon>Bacteria</taxon>
        <taxon>Pseudomonadati</taxon>
        <taxon>Pseudomonadota</taxon>
        <taxon>Alphaproteobacteria</taxon>
        <taxon>Hyphomicrobiales</taxon>
        <taxon>Devosiaceae</taxon>
        <taxon>Maritalea</taxon>
    </lineage>
</organism>
<reference evidence="2 3" key="1">
    <citation type="submission" date="2017-05" db="EMBL/GenBank/DDBJ databases">
        <title>Genome Analysis of Maritalea myrionectae HL2708#5.</title>
        <authorList>
            <consortium name="Cotde Inc.-PKNU"/>
            <person name="Jang D."/>
            <person name="Oh H.-M."/>
        </authorList>
    </citation>
    <scope>NUCLEOTIDE SEQUENCE [LARGE SCALE GENOMIC DNA]</scope>
    <source>
        <strain evidence="2 3">HL2708#5</strain>
        <plasmid evidence="3">phl2708x3</plasmid>
    </source>
</reference>
<name>A0A2R4MJB7_9HYPH</name>
<evidence type="ECO:0000313" key="2">
    <source>
        <dbReference type="EMBL" id="AVX06083.1"/>
    </source>
</evidence>
<dbReference type="KEGG" id="mmyr:MXMO3_03580"/>
<dbReference type="Proteomes" id="UP000258927">
    <property type="component" value="Plasmid pHL2708X3"/>
</dbReference>
<evidence type="ECO:0000313" key="3">
    <source>
        <dbReference type="Proteomes" id="UP000258927"/>
    </source>
</evidence>
<geneLocation type="plasmid" evidence="3">
    <name>phl2708x3</name>
</geneLocation>
<sequence>MKATLNSERPCFRSKQSSGEARKQLRPLIVALDLYLSKGFAEGQLRGIQIKHTNVCFWDVANAQHIRAHTIVERRKCFQNTAYNCA</sequence>
<dbReference type="EMBL" id="CP021331">
    <property type="protein sequence ID" value="AVX06083.1"/>
    <property type="molecule type" value="Genomic_DNA"/>
</dbReference>
<proteinExistence type="predicted"/>
<gene>
    <name evidence="2" type="ORF">MXMO3_03580</name>
</gene>
<evidence type="ECO:0000256" key="1">
    <source>
        <dbReference type="SAM" id="MobiDB-lite"/>
    </source>
</evidence>
<protein>
    <submittedName>
        <fullName evidence="2">Uncharacterized protein</fullName>
    </submittedName>
</protein>
<dbReference type="AlphaFoldDB" id="A0A2R4MJB7"/>
<keyword evidence="2" id="KW-0614">Plasmid</keyword>
<keyword evidence="3" id="KW-1185">Reference proteome</keyword>